<accession>A0AAX6MWQ0</accession>
<feature type="domain" description="Fe-containing alcohol dehydrogenase-like C-terminal" evidence="3">
    <location>
        <begin position="212"/>
        <end position="414"/>
    </location>
</feature>
<evidence type="ECO:0000256" key="1">
    <source>
        <dbReference type="ARBA" id="ARBA00023002"/>
    </source>
</evidence>
<evidence type="ECO:0000259" key="2">
    <source>
        <dbReference type="Pfam" id="PF00465"/>
    </source>
</evidence>
<dbReference type="GO" id="GO:0005739">
    <property type="term" value="C:mitochondrion"/>
    <property type="evidence" value="ECO:0007669"/>
    <property type="project" value="TreeGrafter"/>
</dbReference>
<name>A0AAX6MWQ0_9PEZI</name>
<dbReference type="SUPFAM" id="SSF56796">
    <property type="entry name" value="Dehydroquinate synthase-like"/>
    <property type="match status" value="1"/>
</dbReference>
<dbReference type="EMBL" id="JBANMG010000002">
    <property type="protein sequence ID" value="KAK6956924.1"/>
    <property type="molecule type" value="Genomic_DNA"/>
</dbReference>
<evidence type="ECO:0000259" key="3">
    <source>
        <dbReference type="Pfam" id="PF25137"/>
    </source>
</evidence>
<dbReference type="InterPro" id="IPR039697">
    <property type="entry name" value="Alcohol_dehydrogenase_Fe"/>
</dbReference>
<dbReference type="Gene3D" id="1.20.1090.10">
    <property type="entry name" value="Dehydroquinate synthase-like - alpha domain"/>
    <property type="match status" value="1"/>
</dbReference>
<keyword evidence="1" id="KW-0560">Oxidoreductase</keyword>
<protein>
    <recommendedName>
        <fullName evidence="6">Alcohol dehydrogenase iron-type/glycerol dehydrogenase GldA domain-containing protein</fullName>
    </recommendedName>
</protein>
<feature type="domain" description="Alcohol dehydrogenase iron-type/glycerol dehydrogenase GldA" evidence="2">
    <location>
        <begin position="27"/>
        <end position="199"/>
    </location>
</feature>
<evidence type="ECO:0000313" key="5">
    <source>
        <dbReference type="Proteomes" id="UP001369815"/>
    </source>
</evidence>
<keyword evidence="5" id="KW-1185">Reference proteome</keyword>
<sequence>MAASGESYFAAFSSQPKPYISHGLSFDKACAHHAENTFHASHIYIVVSNSISKTEAFTTLQKALGDKIVGTRYGIAQHTPLEDVLALADDLNAKNPDLIITLGASSISDGVKLARLFAANGVTDARRAYEIFDKCVLDIANLVTVAAGVKSAIIPVINVPTSLSAAELTPIAAATNMQTFEKRNLVHESVMADIVVFDPALTVSTPARFWLSTGVRAVDHCTEGLYANLPHASPELVAELSMALRNLLVGLLKTKQKWDDLDARLQTQLALKSSVKAIFCGMGASHGIGHQLGPMGIGHGETSCIILPSVMKYNWSYGDEKTRDALRTVASAFWDEPVVVDALGLKEADRDSTNPGDLMAAFVSALGMPRSLSQVGIGSDKFDLLAVNSLTDPCIPVNPVELDKEKIIEILKMAA</sequence>
<dbReference type="PANTHER" id="PTHR11496">
    <property type="entry name" value="ALCOHOL DEHYDROGENASE"/>
    <property type="match status" value="1"/>
</dbReference>
<dbReference type="Pfam" id="PF00465">
    <property type="entry name" value="Fe-ADH"/>
    <property type="match status" value="1"/>
</dbReference>
<dbReference type="GO" id="GO:0046872">
    <property type="term" value="F:metal ion binding"/>
    <property type="evidence" value="ECO:0007669"/>
    <property type="project" value="InterPro"/>
</dbReference>
<dbReference type="AlphaFoldDB" id="A0AAX6MWQ0"/>
<dbReference type="PANTHER" id="PTHR11496:SF107">
    <property type="entry name" value="ALCOHOL DEHYDROGENASE, PUTATIVE (AFU_ORTHOLOGUE AFUA_1G06800)-RELATED"/>
    <property type="match status" value="1"/>
</dbReference>
<proteinExistence type="predicted"/>
<reference evidence="4 5" key="1">
    <citation type="journal article" date="2024" name="Front Chem Biol">
        <title>Unveiling the potential of Daldinia eschscholtzii MFLUCC 19-0629 through bioactivity and bioinformatics studies for enhanced sustainable agriculture production.</title>
        <authorList>
            <person name="Brooks S."/>
            <person name="Weaver J.A."/>
            <person name="Klomchit A."/>
            <person name="Alharthi S.A."/>
            <person name="Onlamun T."/>
            <person name="Nurani R."/>
            <person name="Vong T.K."/>
            <person name="Alberti F."/>
            <person name="Greco C."/>
        </authorList>
    </citation>
    <scope>NUCLEOTIDE SEQUENCE [LARGE SCALE GENOMIC DNA]</scope>
    <source>
        <strain evidence="4">MFLUCC 19-0629</strain>
    </source>
</reference>
<evidence type="ECO:0008006" key="6">
    <source>
        <dbReference type="Google" id="ProtNLM"/>
    </source>
</evidence>
<dbReference type="Pfam" id="PF25137">
    <property type="entry name" value="ADH_Fe_C"/>
    <property type="match status" value="1"/>
</dbReference>
<evidence type="ECO:0000313" key="4">
    <source>
        <dbReference type="EMBL" id="KAK6956924.1"/>
    </source>
</evidence>
<dbReference type="InterPro" id="IPR056798">
    <property type="entry name" value="ADH_Fe_C"/>
</dbReference>
<dbReference type="Proteomes" id="UP001369815">
    <property type="component" value="Unassembled WGS sequence"/>
</dbReference>
<dbReference type="CDD" id="cd08192">
    <property type="entry name" value="MAR-like"/>
    <property type="match status" value="1"/>
</dbReference>
<dbReference type="Gene3D" id="3.40.50.1970">
    <property type="match status" value="1"/>
</dbReference>
<organism evidence="4 5">
    <name type="scientific">Daldinia eschscholtzii</name>
    <dbReference type="NCBI Taxonomy" id="292717"/>
    <lineage>
        <taxon>Eukaryota</taxon>
        <taxon>Fungi</taxon>
        <taxon>Dikarya</taxon>
        <taxon>Ascomycota</taxon>
        <taxon>Pezizomycotina</taxon>
        <taxon>Sordariomycetes</taxon>
        <taxon>Xylariomycetidae</taxon>
        <taxon>Xylariales</taxon>
        <taxon>Hypoxylaceae</taxon>
        <taxon>Daldinia</taxon>
    </lineage>
</organism>
<comment type="caution">
    <text evidence="4">The sequence shown here is derived from an EMBL/GenBank/DDBJ whole genome shotgun (WGS) entry which is preliminary data.</text>
</comment>
<dbReference type="GO" id="GO:0004022">
    <property type="term" value="F:alcohol dehydrogenase (NAD+) activity"/>
    <property type="evidence" value="ECO:0007669"/>
    <property type="project" value="TreeGrafter"/>
</dbReference>
<gene>
    <name evidence="4" type="ORF">Daesc_002206</name>
</gene>
<dbReference type="InterPro" id="IPR001670">
    <property type="entry name" value="ADH_Fe/GldA"/>
</dbReference>